<dbReference type="SUPFAM" id="SSF51197">
    <property type="entry name" value="Clavaminate synthase-like"/>
    <property type="match status" value="1"/>
</dbReference>
<evidence type="ECO:0000313" key="2">
    <source>
        <dbReference type="EMBL" id="KAL3780387.1"/>
    </source>
</evidence>
<evidence type="ECO:0000313" key="3">
    <source>
        <dbReference type="Proteomes" id="UP001530315"/>
    </source>
</evidence>
<protein>
    <submittedName>
        <fullName evidence="2">Uncharacterized protein</fullName>
    </submittedName>
</protein>
<feature type="region of interest" description="Disordered" evidence="1">
    <location>
        <begin position="280"/>
        <end position="302"/>
    </location>
</feature>
<feature type="region of interest" description="Disordered" evidence="1">
    <location>
        <begin position="418"/>
        <end position="456"/>
    </location>
</feature>
<dbReference type="PANTHER" id="PTHR31630:SF8">
    <property type="entry name" value="JMJC DOMAIN-CONTAINING PROTEIN"/>
    <property type="match status" value="1"/>
</dbReference>
<dbReference type="Proteomes" id="UP001530315">
    <property type="component" value="Unassembled WGS sequence"/>
</dbReference>
<comment type="caution">
    <text evidence="2">The sequence shown here is derived from an EMBL/GenBank/DDBJ whole genome shotgun (WGS) entry which is preliminary data.</text>
</comment>
<feature type="compositionally biased region" description="Basic and acidic residues" evidence="1">
    <location>
        <begin position="446"/>
        <end position="456"/>
    </location>
</feature>
<dbReference type="AlphaFoldDB" id="A0ABD3NXC1"/>
<feature type="compositionally biased region" description="Basic residues" evidence="1">
    <location>
        <begin position="208"/>
        <end position="219"/>
    </location>
</feature>
<feature type="compositionally biased region" description="Basic and acidic residues" evidence="1">
    <location>
        <begin position="418"/>
        <end position="433"/>
    </location>
</feature>
<dbReference type="Gene3D" id="2.60.120.330">
    <property type="entry name" value="B-lactam Antibiotic, Isopenicillin N Synthase, Chain"/>
    <property type="match status" value="1"/>
</dbReference>
<dbReference type="PANTHER" id="PTHR31630">
    <property type="entry name" value="PHYTANOYL-COA DIOXYGENASE-RELATED-RELATED"/>
    <property type="match status" value="1"/>
</dbReference>
<name>A0ABD3NXC1_9STRA</name>
<organism evidence="2 3">
    <name type="scientific">Stephanodiscus triporus</name>
    <dbReference type="NCBI Taxonomy" id="2934178"/>
    <lineage>
        <taxon>Eukaryota</taxon>
        <taxon>Sar</taxon>
        <taxon>Stramenopiles</taxon>
        <taxon>Ochrophyta</taxon>
        <taxon>Bacillariophyta</taxon>
        <taxon>Coscinodiscophyceae</taxon>
        <taxon>Thalassiosirophycidae</taxon>
        <taxon>Stephanodiscales</taxon>
        <taxon>Stephanodiscaceae</taxon>
        <taxon>Stephanodiscus</taxon>
    </lineage>
</organism>
<evidence type="ECO:0000256" key="1">
    <source>
        <dbReference type="SAM" id="MobiDB-lite"/>
    </source>
</evidence>
<keyword evidence="3" id="KW-1185">Reference proteome</keyword>
<feature type="region of interest" description="Disordered" evidence="1">
    <location>
        <begin position="202"/>
        <end position="223"/>
    </location>
</feature>
<proteinExistence type="predicted"/>
<dbReference type="InterPro" id="IPR027443">
    <property type="entry name" value="IPNS-like_sf"/>
</dbReference>
<accession>A0ABD3NXC1</accession>
<gene>
    <name evidence="2" type="ORF">ACHAW5_006461</name>
</gene>
<reference evidence="2 3" key="1">
    <citation type="submission" date="2024-10" db="EMBL/GenBank/DDBJ databases">
        <title>Updated reference genomes for cyclostephanoid diatoms.</title>
        <authorList>
            <person name="Roberts W.R."/>
            <person name="Alverson A.J."/>
        </authorList>
    </citation>
    <scope>NUCLEOTIDE SEQUENCE [LARGE SCALE GENOMIC DNA]</scope>
    <source>
        <strain evidence="2 3">AJA276-08</strain>
    </source>
</reference>
<sequence length="469" mass="52668">MLSSQQIDVYLRDGILVVDDLLSHDEVIEARVGLASTLLNEFGVNVCDLEGTGINLLAASFNGAGGVLDIFYQEWQMKIATNETLFRMTCQLWKEAYCHSGENLEDMMKKRSKNNASSWGAKCSDDHGMASGGGSGGIDDGVDIENEMECFSFKWHPFGAFDCDRGYMYVDRIGFRIPTKLAESIGEQLWNGSATHPIITKIDSKGTRTPKKKEKRPRPIQRSLTPHFDCCPESYHNMTKQGGKWRPIQCFVSLTDNMQHNTGGFEAVPGFHREFRSWVERGRQSSRDPPEDAASRRPRPRPCVGEYTHLDPILDRDIIKRVTHIPVRAGSVVFWDNSCIRSRSNITLRARIPHANSYRNDPPSSDSGDVGTYFGDVLGKSGARAVVYCSFLPDVEVNRIFASRQLEDWKLQRPPRVGDRWMRRDDDDPRKSGDAAPAGGGTTTEAPDRTETRTLTELGKRLLGLEEWS</sequence>
<dbReference type="EMBL" id="JALLAZ020001115">
    <property type="protein sequence ID" value="KAL3780387.1"/>
    <property type="molecule type" value="Genomic_DNA"/>
</dbReference>
<feature type="compositionally biased region" description="Basic and acidic residues" evidence="1">
    <location>
        <begin position="280"/>
        <end position="295"/>
    </location>
</feature>